<dbReference type="EMBL" id="MT144060">
    <property type="protein sequence ID" value="QJA47854.1"/>
    <property type="molecule type" value="Genomic_DNA"/>
</dbReference>
<feature type="region of interest" description="Disordered" evidence="1">
    <location>
        <begin position="439"/>
        <end position="459"/>
    </location>
</feature>
<organism evidence="2">
    <name type="scientific">viral metagenome</name>
    <dbReference type="NCBI Taxonomy" id="1070528"/>
    <lineage>
        <taxon>unclassified sequences</taxon>
        <taxon>metagenomes</taxon>
        <taxon>organismal metagenomes</taxon>
    </lineage>
</organism>
<accession>A0A6H1ZJW5</accession>
<name>A0A6H1ZJW5_9ZZZZ</name>
<evidence type="ECO:0000313" key="3">
    <source>
        <dbReference type="EMBL" id="QJH94672.1"/>
    </source>
</evidence>
<sequence length="481" mass="52385">MTAPVWGCPWHGRVQDGQMHLPNGQTRPWAQPFDVIAARRGDSHLVQAPGVVPVVRSTEEQAVDVANGWQWKTSAILAGSENQLHGTPLNGWIYCAPDGSRWRIPVEEFGAPLLGESWAAIVNASRFGLVGGSPDNRPLTFDIDPQQPALTDIDDVWICLHAVTPDGSKAILMAYVREDIFRGDMGITVPSGLQLLPVGFYLVSLTGGAADLSMDFSVLYSQSQTLGTAGSVFPVTTISEQYNTAIQVGPWHAYYRDRIVAAWFVDGAPVPVTWTMEWEGEINSPSPTGADPATRTCSASSALTWTLKVGATTVDTITASASQDTFERKKIGEVDHYESTTVYTVEGETKTYSYAGEDASRGWNSVGPMLINSYGGDTPLRTLENAGWGMIAMDDFDRFWWCDIQRYSNNLLGIRVYRRDRLANTVSYEYRAAAHPDGVDAGTLVSPSSPSSPSTGHLRYGSYNPVTGEVARNQSTPVCYV</sequence>
<dbReference type="AlphaFoldDB" id="A0A6H1ZJW5"/>
<evidence type="ECO:0000313" key="2">
    <source>
        <dbReference type="EMBL" id="QJA47854.1"/>
    </source>
</evidence>
<gene>
    <name evidence="2" type="ORF">TM448A00748_0018</name>
    <name evidence="3" type="ORF">TM448B00292_0009</name>
</gene>
<dbReference type="EMBL" id="MT144604">
    <property type="protein sequence ID" value="QJH94672.1"/>
    <property type="molecule type" value="Genomic_DNA"/>
</dbReference>
<proteinExistence type="predicted"/>
<protein>
    <submittedName>
        <fullName evidence="2">Uncharacterized protein</fullName>
    </submittedName>
</protein>
<reference evidence="2" key="1">
    <citation type="submission" date="2020-03" db="EMBL/GenBank/DDBJ databases">
        <title>The deep terrestrial virosphere.</title>
        <authorList>
            <person name="Holmfeldt K."/>
            <person name="Nilsson E."/>
            <person name="Simone D."/>
            <person name="Lopez-Fernandez M."/>
            <person name="Wu X."/>
            <person name="de Brujin I."/>
            <person name="Lundin D."/>
            <person name="Andersson A."/>
            <person name="Bertilsson S."/>
            <person name="Dopson M."/>
        </authorList>
    </citation>
    <scope>NUCLEOTIDE SEQUENCE</scope>
    <source>
        <strain evidence="2">TM448A00748</strain>
        <strain evidence="3">TM448B00292</strain>
    </source>
</reference>
<evidence type="ECO:0000256" key="1">
    <source>
        <dbReference type="SAM" id="MobiDB-lite"/>
    </source>
</evidence>